<evidence type="ECO:0000256" key="1">
    <source>
        <dbReference type="SAM" id="SignalP"/>
    </source>
</evidence>
<sequence>MAARHGLMLMAVLGATLAPCAAAPAPDIAPAAFIGAFYRDYFADPAAARKRHVDGGSFYSSGLLTLMAANRAACAKTRRQDSKCGWNVDGDEFLHTQERDPALTLASSGFAAKAVGAAAVDVTFRVFPNEPESQRAVRYLLVRENGQWRVDDVIDEEKGAYSSKNGLRRYIVDENRYANANALDVAEAARWVNAFVQSESAQSFARFAAFPLTVCDTTGGCVPYKENDARLPLLVRTLYLSYFDKGVLPLPVPRGAARQGKVARSGPFDYRFQQGQWWLSRVDLRRAPVRQKQALPAR</sequence>
<protein>
    <submittedName>
        <fullName evidence="3">DUF3828 domain-containing protein</fullName>
    </submittedName>
</protein>
<keyword evidence="1" id="KW-0732">Signal</keyword>
<evidence type="ECO:0000313" key="3">
    <source>
        <dbReference type="EMBL" id="NHZ39425.1"/>
    </source>
</evidence>
<keyword evidence="4" id="KW-1185">Reference proteome</keyword>
<dbReference type="Pfam" id="PF12883">
    <property type="entry name" value="DUF3828"/>
    <property type="match status" value="1"/>
</dbReference>
<feature type="chain" id="PRO_5046599915" evidence="1">
    <location>
        <begin position="22"/>
        <end position="298"/>
    </location>
</feature>
<name>A0ABX0LX87_9BURK</name>
<comment type="caution">
    <text evidence="3">The sequence shown here is derived from an EMBL/GenBank/DDBJ whole genome shotgun (WGS) entry which is preliminary data.</text>
</comment>
<dbReference type="Proteomes" id="UP000819052">
    <property type="component" value="Unassembled WGS sequence"/>
</dbReference>
<organism evidence="3 4">
    <name type="scientific">Massilia aquatica</name>
    <dbReference type="NCBI Taxonomy" id="2609000"/>
    <lineage>
        <taxon>Bacteria</taxon>
        <taxon>Pseudomonadati</taxon>
        <taxon>Pseudomonadota</taxon>
        <taxon>Betaproteobacteria</taxon>
        <taxon>Burkholderiales</taxon>
        <taxon>Oxalobacteraceae</taxon>
        <taxon>Telluria group</taxon>
        <taxon>Massilia</taxon>
    </lineage>
</organism>
<evidence type="ECO:0000259" key="2">
    <source>
        <dbReference type="Pfam" id="PF12883"/>
    </source>
</evidence>
<accession>A0ABX0LX87</accession>
<evidence type="ECO:0000313" key="4">
    <source>
        <dbReference type="Proteomes" id="UP000819052"/>
    </source>
</evidence>
<proteinExistence type="predicted"/>
<feature type="signal peptide" evidence="1">
    <location>
        <begin position="1"/>
        <end position="21"/>
    </location>
</feature>
<gene>
    <name evidence="3" type="ORF">F1609_04475</name>
</gene>
<reference evidence="3 4" key="1">
    <citation type="submission" date="2019-09" db="EMBL/GenBank/DDBJ databases">
        <title>Taxonomy of Antarctic Massilia spp.: description of Massilia rubra sp. nov., Massilia aquatica sp. nov., Massilia mucilaginosa sp. nov., Massilia frigida sp. nov. isolated from streams, lakes and regoliths.</title>
        <authorList>
            <person name="Holochova P."/>
            <person name="Sedlacek I."/>
            <person name="Kralova S."/>
            <person name="Maslanova I."/>
            <person name="Busse H.-J."/>
            <person name="Stankova E."/>
            <person name="Vrbovska V."/>
            <person name="Kovarovic V."/>
            <person name="Bartak M."/>
            <person name="Svec P."/>
            <person name="Pantucek R."/>
        </authorList>
    </citation>
    <scope>NUCLEOTIDE SEQUENCE [LARGE SCALE GENOMIC DNA]</scope>
    <source>
        <strain evidence="3 4">CCM 8693</strain>
    </source>
</reference>
<dbReference type="EMBL" id="VVIW01000002">
    <property type="protein sequence ID" value="NHZ39425.1"/>
    <property type="molecule type" value="Genomic_DNA"/>
</dbReference>
<feature type="domain" description="DUF3828" evidence="2">
    <location>
        <begin position="31"/>
        <end position="155"/>
    </location>
</feature>
<dbReference type="InterPro" id="IPR024289">
    <property type="entry name" value="DUF3828"/>
</dbReference>